<dbReference type="HOGENOM" id="CLU_1205003_0_0_1"/>
<dbReference type="RefSeq" id="XP_007405811.1">
    <property type="nucleotide sequence ID" value="XM_007405749.1"/>
</dbReference>
<dbReference type="KEGG" id="mlr:MELLADRAFT_59888"/>
<accession>F4R960</accession>
<dbReference type="EMBL" id="GL883093">
    <property type="protein sequence ID" value="EGG11209.1"/>
    <property type="molecule type" value="Genomic_DNA"/>
</dbReference>
<reference evidence="3" key="1">
    <citation type="journal article" date="2011" name="Proc. Natl. Acad. Sci. U.S.A.">
        <title>Obligate biotrophy features unraveled by the genomic analysis of rust fungi.</title>
        <authorList>
            <person name="Duplessis S."/>
            <person name="Cuomo C.A."/>
            <person name="Lin Y.-C."/>
            <person name="Aerts A."/>
            <person name="Tisserant E."/>
            <person name="Veneault-Fourrey C."/>
            <person name="Joly D.L."/>
            <person name="Hacquard S."/>
            <person name="Amselem J."/>
            <person name="Cantarel B.L."/>
            <person name="Chiu R."/>
            <person name="Coutinho P.M."/>
            <person name="Feau N."/>
            <person name="Field M."/>
            <person name="Frey P."/>
            <person name="Gelhaye E."/>
            <person name="Goldberg J."/>
            <person name="Grabherr M.G."/>
            <person name="Kodira C.D."/>
            <person name="Kohler A."/>
            <person name="Kuees U."/>
            <person name="Lindquist E.A."/>
            <person name="Lucas S.M."/>
            <person name="Mago R."/>
            <person name="Mauceli E."/>
            <person name="Morin E."/>
            <person name="Murat C."/>
            <person name="Pangilinan J.L."/>
            <person name="Park R."/>
            <person name="Pearson M."/>
            <person name="Quesneville H."/>
            <person name="Rouhier N."/>
            <person name="Sakthikumar S."/>
            <person name="Salamov A.A."/>
            <person name="Schmutz J."/>
            <person name="Selles B."/>
            <person name="Shapiro H."/>
            <person name="Tanguay P."/>
            <person name="Tuskan G.A."/>
            <person name="Henrissat B."/>
            <person name="Van de Peer Y."/>
            <person name="Rouze P."/>
            <person name="Ellis J.G."/>
            <person name="Dodds P.N."/>
            <person name="Schein J.E."/>
            <person name="Zhong S."/>
            <person name="Hamelin R.C."/>
            <person name="Grigoriev I.V."/>
            <person name="Szabo L.J."/>
            <person name="Martin F."/>
        </authorList>
    </citation>
    <scope>NUCLEOTIDE SEQUENCE [LARGE SCALE GENOMIC DNA]</scope>
    <source>
        <strain evidence="3">98AG31 / pathotype 3-4-7</strain>
    </source>
</reference>
<dbReference type="VEuPathDB" id="FungiDB:MELLADRAFT_59888"/>
<feature type="compositionally biased region" description="Polar residues" evidence="1">
    <location>
        <begin position="178"/>
        <end position="187"/>
    </location>
</feature>
<dbReference type="Proteomes" id="UP000001072">
    <property type="component" value="Unassembled WGS sequence"/>
</dbReference>
<feature type="region of interest" description="Disordered" evidence="1">
    <location>
        <begin position="114"/>
        <end position="221"/>
    </location>
</feature>
<protein>
    <submittedName>
        <fullName evidence="2">Uncharacterized protein</fullName>
    </submittedName>
</protein>
<name>F4R960_MELLP</name>
<dbReference type="OrthoDB" id="10399622at2759"/>
<sequence>MSSHPYNTRLSARKRMLGELQDDTVEGSPTRATQGRTKRRRKNLSAKNKCSSMPGSDLASRCAFSPDVASITTSSEVHQSQFISSGAAPKIPSEWPSPSRIDVFESKKLKSIEVSNGLQSQNDPREHWDPALRSPQINHLNNTTKSPQNGSRDLPECDTESSSSFDASILIPAPSPDQLENSLVGTDQETEEQSLISRDEESNVELNQDDHQEEESTSSSLNRFWRFFFF</sequence>
<dbReference type="InParanoid" id="F4R960"/>
<feature type="region of interest" description="Disordered" evidence="1">
    <location>
        <begin position="1"/>
        <end position="61"/>
    </location>
</feature>
<evidence type="ECO:0000313" key="3">
    <source>
        <dbReference type="Proteomes" id="UP000001072"/>
    </source>
</evidence>
<gene>
    <name evidence="2" type="ORF">MELLADRAFT_59888</name>
</gene>
<feature type="compositionally biased region" description="Polar residues" evidence="1">
    <location>
        <begin position="135"/>
        <end position="151"/>
    </location>
</feature>
<keyword evidence="3" id="KW-1185">Reference proteome</keyword>
<proteinExistence type="predicted"/>
<evidence type="ECO:0000313" key="2">
    <source>
        <dbReference type="EMBL" id="EGG11209.1"/>
    </source>
</evidence>
<dbReference type="GeneID" id="18929442"/>
<evidence type="ECO:0000256" key="1">
    <source>
        <dbReference type="SAM" id="MobiDB-lite"/>
    </source>
</evidence>
<feature type="compositionally biased region" description="Polar residues" evidence="1">
    <location>
        <begin position="1"/>
        <end position="10"/>
    </location>
</feature>
<feature type="compositionally biased region" description="Polar residues" evidence="1">
    <location>
        <begin position="45"/>
        <end position="54"/>
    </location>
</feature>
<dbReference type="AlphaFoldDB" id="F4R960"/>
<organism evidence="3">
    <name type="scientific">Melampsora larici-populina (strain 98AG31 / pathotype 3-4-7)</name>
    <name type="common">Poplar leaf rust fungus</name>
    <dbReference type="NCBI Taxonomy" id="747676"/>
    <lineage>
        <taxon>Eukaryota</taxon>
        <taxon>Fungi</taxon>
        <taxon>Dikarya</taxon>
        <taxon>Basidiomycota</taxon>
        <taxon>Pucciniomycotina</taxon>
        <taxon>Pucciniomycetes</taxon>
        <taxon>Pucciniales</taxon>
        <taxon>Melampsoraceae</taxon>
        <taxon>Melampsora</taxon>
    </lineage>
</organism>